<organism evidence="2 3">
    <name type="scientific">Streptomyces exfoliatus</name>
    <name type="common">Streptomyces hydrogenans</name>
    <dbReference type="NCBI Taxonomy" id="1905"/>
    <lineage>
        <taxon>Bacteria</taxon>
        <taxon>Bacillati</taxon>
        <taxon>Actinomycetota</taxon>
        <taxon>Actinomycetes</taxon>
        <taxon>Kitasatosporales</taxon>
        <taxon>Streptomycetaceae</taxon>
        <taxon>Streptomyces</taxon>
    </lineage>
</organism>
<comment type="caution">
    <text evidence="2">The sequence shown here is derived from an EMBL/GenBank/DDBJ whole genome shotgun (WGS) entry which is preliminary data.</text>
</comment>
<accession>A0ABV3D5N0</accession>
<keyword evidence="3" id="KW-1185">Reference proteome</keyword>
<evidence type="ECO:0000313" key="3">
    <source>
        <dbReference type="Proteomes" id="UP001551210"/>
    </source>
</evidence>
<evidence type="ECO:0000256" key="1">
    <source>
        <dbReference type="SAM" id="MobiDB-lite"/>
    </source>
</evidence>
<reference evidence="2 3" key="1">
    <citation type="submission" date="2024-06" db="EMBL/GenBank/DDBJ databases">
        <title>The Natural Products Discovery Center: Release of the First 8490 Sequenced Strains for Exploring Actinobacteria Biosynthetic Diversity.</title>
        <authorList>
            <person name="Kalkreuter E."/>
            <person name="Kautsar S.A."/>
            <person name="Yang D."/>
            <person name="Bader C.D."/>
            <person name="Teijaro C.N."/>
            <person name="Fluegel L."/>
            <person name="Davis C.M."/>
            <person name="Simpson J.R."/>
            <person name="Lauterbach L."/>
            <person name="Steele A.D."/>
            <person name="Gui C."/>
            <person name="Meng S."/>
            <person name="Li G."/>
            <person name="Viehrig K."/>
            <person name="Ye F."/>
            <person name="Su P."/>
            <person name="Kiefer A.F."/>
            <person name="Nichols A."/>
            <person name="Cepeda A.J."/>
            <person name="Yan W."/>
            <person name="Fan B."/>
            <person name="Jiang Y."/>
            <person name="Adhikari A."/>
            <person name="Zheng C.-J."/>
            <person name="Schuster L."/>
            <person name="Cowan T.M."/>
            <person name="Smanski M.J."/>
            <person name="Chevrette M.G."/>
            <person name="De Carvalho L.P.S."/>
            <person name="Shen B."/>
        </authorList>
    </citation>
    <scope>NUCLEOTIDE SEQUENCE [LARGE SCALE GENOMIC DNA]</scope>
    <source>
        <strain evidence="2 3">NPDC045705</strain>
    </source>
</reference>
<protein>
    <submittedName>
        <fullName evidence="2">Uncharacterized protein</fullName>
    </submittedName>
</protein>
<sequence length="231" mass="22887">MTRPQASNSPAVRPAERPSVRTPGRLRLALAAAALAAVTLTACGGGSADEAGGGRGASDIAGSASGAGDSAQDAAFAAMLDEVAGPCPSGHAPANRPSAPGSSAAEPPVPPGETPPTDPIEPAGPTAGPDAELSPRDLCASGLHEERLTQALLKLKDPAPGQVRRVLNGLGYVDERIHDLKPKGATTGFLLDLREGGGRLCVRGSAAGEKTVVDTCVAPATGKFSPANVGI</sequence>
<feature type="region of interest" description="Disordered" evidence="1">
    <location>
        <begin position="87"/>
        <end position="136"/>
    </location>
</feature>
<dbReference type="EMBL" id="JBEZAM010000080">
    <property type="protein sequence ID" value="MEU7297781.1"/>
    <property type="molecule type" value="Genomic_DNA"/>
</dbReference>
<gene>
    <name evidence="2" type="ORF">AB0A76_32065</name>
</gene>
<feature type="compositionally biased region" description="Pro residues" evidence="1">
    <location>
        <begin position="107"/>
        <end position="119"/>
    </location>
</feature>
<evidence type="ECO:0000313" key="2">
    <source>
        <dbReference type="EMBL" id="MEU7297781.1"/>
    </source>
</evidence>
<feature type="compositionally biased region" description="Low complexity" evidence="1">
    <location>
        <begin position="57"/>
        <end position="71"/>
    </location>
</feature>
<feature type="compositionally biased region" description="Gly residues" evidence="1">
    <location>
        <begin position="43"/>
        <end position="56"/>
    </location>
</feature>
<name>A0ABV3D5N0_STREX</name>
<feature type="region of interest" description="Disordered" evidence="1">
    <location>
        <begin position="1"/>
        <end position="23"/>
    </location>
</feature>
<feature type="region of interest" description="Disordered" evidence="1">
    <location>
        <begin position="43"/>
        <end position="71"/>
    </location>
</feature>
<feature type="compositionally biased region" description="Low complexity" evidence="1">
    <location>
        <begin position="97"/>
        <end position="106"/>
    </location>
</feature>
<proteinExistence type="predicted"/>
<dbReference type="RefSeq" id="WP_359215802.1">
    <property type="nucleotide sequence ID" value="NZ_JBEZAM010000080.1"/>
</dbReference>
<dbReference type="Proteomes" id="UP001551210">
    <property type="component" value="Unassembled WGS sequence"/>
</dbReference>
<feature type="compositionally biased region" description="Polar residues" evidence="1">
    <location>
        <begin position="1"/>
        <end position="10"/>
    </location>
</feature>